<proteinExistence type="predicted"/>
<dbReference type="RefSeq" id="WP_121229678.1">
    <property type="nucleotide sequence ID" value="NZ_JBIUBA010000006.1"/>
</dbReference>
<feature type="domain" description="SnoaL-like" evidence="1">
    <location>
        <begin position="14"/>
        <end position="140"/>
    </location>
</feature>
<comment type="caution">
    <text evidence="2">The sequence shown here is derived from an EMBL/GenBank/DDBJ whole genome shotgun (WGS) entry which is preliminary data.</text>
</comment>
<dbReference type="Proteomes" id="UP000272729">
    <property type="component" value="Unassembled WGS sequence"/>
</dbReference>
<keyword evidence="2" id="KW-0223">Dioxygenase</keyword>
<keyword evidence="3" id="KW-1185">Reference proteome</keyword>
<dbReference type="OrthoDB" id="9130903at2"/>
<dbReference type="InterPro" id="IPR032710">
    <property type="entry name" value="NTF2-like_dom_sf"/>
</dbReference>
<evidence type="ECO:0000313" key="3">
    <source>
        <dbReference type="Proteomes" id="UP000272729"/>
    </source>
</evidence>
<gene>
    <name evidence="2" type="ORF">DFJ66_8065</name>
</gene>
<dbReference type="GO" id="GO:0051213">
    <property type="term" value="F:dioxygenase activity"/>
    <property type="evidence" value="ECO:0007669"/>
    <property type="project" value="UniProtKB-KW"/>
</dbReference>
<dbReference type="SUPFAM" id="SSF54427">
    <property type="entry name" value="NTF2-like"/>
    <property type="match status" value="1"/>
</dbReference>
<accession>A0A495XSQ6</accession>
<evidence type="ECO:0000313" key="2">
    <source>
        <dbReference type="EMBL" id="RKT74698.1"/>
    </source>
</evidence>
<dbReference type="EMBL" id="RBXR01000001">
    <property type="protein sequence ID" value="RKT74698.1"/>
    <property type="molecule type" value="Genomic_DNA"/>
</dbReference>
<dbReference type="CDD" id="cd00531">
    <property type="entry name" value="NTF2_like"/>
    <property type="match status" value="1"/>
</dbReference>
<dbReference type="InterPro" id="IPR037401">
    <property type="entry name" value="SnoaL-like"/>
</dbReference>
<protein>
    <submittedName>
        <fullName evidence="2">3-phenylpropionate/cinnamic acid dioxygenase small subunit</fullName>
    </submittedName>
</protein>
<keyword evidence="2" id="KW-0560">Oxidoreductase</keyword>
<sequence length="156" mass="17372">MTQQINPVTDFVSAEVYAQVQQFYAHQMGLLDDREPERWADTFTEDAVFQEASKMEPLHGRAAIRASARGSVDRLVANGVRMRHWLGMIQVHPQADGSLRTRCYALAMRTPQGGDLQVFVSVVCKDHLVPVDGGWLVRDRDLVHDGAGNPTRSAQA</sequence>
<dbReference type="Pfam" id="PF13577">
    <property type="entry name" value="SnoaL_4"/>
    <property type="match status" value="1"/>
</dbReference>
<evidence type="ECO:0000259" key="1">
    <source>
        <dbReference type="Pfam" id="PF13577"/>
    </source>
</evidence>
<dbReference type="Gene3D" id="3.10.450.50">
    <property type="match status" value="1"/>
</dbReference>
<reference evidence="2 3" key="1">
    <citation type="submission" date="2018-10" db="EMBL/GenBank/DDBJ databases">
        <title>Sequencing the genomes of 1000 actinobacteria strains.</title>
        <authorList>
            <person name="Klenk H.-P."/>
        </authorList>
    </citation>
    <scope>NUCLEOTIDE SEQUENCE [LARGE SCALE GENOMIC DNA]</scope>
    <source>
        <strain evidence="2 3">DSM 43911</strain>
    </source>
</reference>
<dbReference type="AlphaFoldDB" id="A0A495XSQ6"/>
<organism evidence="2 3">
    <name type="scientific">Saccharothrix variisporea</name>
    <dbReference type="NCBI Taxonomy" id="543527"/>
    <lineage>
        <taxon>Bacteria</taxon>
        <taxon>Bacillati</taxon>
        <taxon>Actinomycetota</taxon>
        <taxon>Actinomycetes</taxon>
        <taxon>Pseudonocardiales</taxon>
        <taxon>Pseudonocardiaceae</taxon>
        <taxon>Saccharothrix</taxon>
    </lineage>
</organism>
<name>A0A495XSQ6_9PSEU</name>